<protein>
    <submittedName>
        <fullName evidence="1">Uncharacterized protein</fullName>
    </submittedName>
</protein>
<dbReference type="Proteomes" id="UP000075288">
    <property type="component" value="Unassembled WGS sequence"/>
</dbReference>
<name>A0A150K783_HEYCO</name>
<sequence length="72" mass="8779">MIHSLFICMFYWQPPCLERDVCYTSRRHEQTETDFIKQRKDEKNQQRGGKKRRFFAFLPIPSGHQIESSPRF</sequence>
<gene>
    <name evidence="1" type="ORF">B4098_1644</name>
</gene>
<dbReference type="AlphaFoldDB" id="A0A150K783"/>
<organism evidence="1 2">
    <name type="scientific">Heyndrickxia coagulans</name>
    <name type="common">Weizmannia coagulans</name>
    <dbReference type="NCBI Taxonomy" id="1398"/>
    <lineage>
        <taxon>Bacteria</taxon>
        <taxon>Bacillati</taxon>
        <taxon>Bacillota</taxon>
        <taxon>Bacilli</taxon>
        <taxon>Bacillales</taxon>
        <taxon>Bacillaceae</taxon>
        <taxon>Heyndrickxia</taxon>
    </lineage>
</organism>
<comment type="caution">
    <text evidence="1">The sequence shown here is derived from an EMBL/GenBank/DDBJ whole genome shotgun (WGS) entry which is preliminary data.</text>
</comment>
<evidence type="ECO:0000313" key="2">
    <source>
        <dbReference type="Proteomes" id="UP000075288"/>
    </source>
</evidence>
<reference evidence="1 2" key="1">
    <citation type="submission" date="2016-01" db="EMBL/GenBank/DDBJ databases">
        <title>Genome Sequences of Twelve Sporeforming Bacillus Species Isolated from Foods.</title>
        <authorList>
            <person name="Berendsen E.M."/>
            <person name="Wells-Bennik M.H."/>
            <person name="Krawcyk A.O."/>
            <person name="De Jong A."/>
            <person name="Holsappel S."/>
            <person name="Eijlander R.T."/>
            <person name="Kuipers O.P."/>
        </authorList>
    </citation>
    <scope>NUCLEOTIDE SEQUENCE [LARGE SCALE GENOMIC DNA]</scope>
    <source>
        <strain evidence="1 2">B4098</strain>
    </source>
</reference>
<evidence type="ECO:0000313" key="1">
    <source>
        <dbReference type="EMBL" id="KYC65382.1"/>
    </source>
</evidence>
<dbReference type="EMBL" id="LQYG01000017">
    <property type="protein sequence ID" value="KYC65382.1"/>
    <property type="molecule type" value="Genomic_DNA"/>
</dbReference>
<proteinExistence type="predicted"/>
<accession>A0A150K783</accession>